<dbReference type="SUPFAM" id="SSF53335">
    <property type="entry name" value="S-adenosyl-L-methionine-dependent methyltransferases"/>
    <property type="match status" value="1"/>
</dbReference>
<dbReference type="EMBL" id="CYUE01000020">
    <property type="protein sequence ID" value="CUK26599.1"/>
    <property type="molecule type" value="Genomic_DNA"/>
</dbReference>
<evidence type="ECO:0000313" key="1">
    <source>
        <dbReference type="EMBL" id="CUK26599.1"/>
    </source>
</evidence>
<sequence>MRVFTINDIAIELPDWLEGTAIEEKLASGDYEGHEAHAALQRIKPGMRVLEVGAGLGYVSSICAKLAGPAAVVSIEANPRMVEAAKATLKRNGFEDVLLEHGAVVGNGHHDAMVNFRAGTLFWGGATLPNGVEKEDMVPVPALRIRPLLMEFRPRFVMLDVEGGEADLFKKPWPPFVKFVVLELHPSKYDTSVIKEIVDCMSETGLTYDPVTSRGRTLGFRRVPNA</sequence>
<protein>
    <submittedName>
        <fullName evidence="1">Protein-L-isoaspartate O-methyltransferase</fullName>
    </submittedName>
</protein>
<dbReference type="CDD" id="cd02440">
    <property type="entry name" value="AdoMet_MTases"/>
    <property type="match status" value="1"/>
</dbReference>
<dbReference type="GO" id="GO:0032259">
    <property type="term" value="P:methylation"/>
    <property type="evidence" value="ECO:0007669"/>
    <property type="project" value="UniProtKB-KW"/>
</dbReference>
<accession>A0A0P1ISL4</accession>
<dbReference type="Pfam" id="PF01135">
    <property type="entry name" value="PCMT"/>
    <property type="match status" value="1"/>
</dbReference>
<organism evidence="1 2">
    <name type="scientific">Cognatishimia activa</name>
    <dbReference type="NCBI Taxonomy" id="1715691"/>
    <lineage>
        <taxon>Bacteria</taxon>
        <taxon>Pseudomonadati</taxon>
        <taxon>Pseudomonadota</taxon>
        <taxon>Alphaproteobacteria</taxon>
        <taxon>Rhodobacterales</taxon>
        <taxon>Paracoccaceae</taxon>
        <taxon>Cognatishimia</taxon>
    </lineage>
</organism>
<gene>
    <name evidence="1" type="ORF">TA5114_02414</name>
</gene>
<name>A0A0P1ISL4_9RHOB</name>
<dbReference type="Proteomes" id="UP000051184">
    <property type="component" value="Unassembled WGS sequence"/>
</dbReference>
<keyword evidence="1" id="KW-0489">Methyltransferase</keyword>
<proteinExistence type="predicted"/>
<dbReference type="GO" id="GO:0008168">
    <property type="term" value="F:methyltransferase activity"/>
    <property type="evidence" value="ECO:0007669"/>
    <property type="project" value="UniProtKB-KW"/>
</dbReference>
<dbReference type="InterPro" id="IPR006342">
    <property type="entry name" value="FkbM_mtfrase"/>
</dbReference>
<dbReference type="STRING" id="1715691.TA5113_01242"/>
<dbReference type="RefSeq" id="WP_165589386.1">
    <property type="nucleotide sequence ID" value="NZ_CYTO01000009.1"/>
</dbReference>
<dbReference type="AlphaFoldDB" id="A0A0P1ISL4"/>
<keyword evidence="2" id="KW-1185">Reference proteome</keyword>
<keyword evidence="1" id="KW-0808">Transferase</keyword>
<dbReference type="NCBIfam" id="TIGR01444">
    <property type="entry name" value="fkbM_fam"/>
    <property type="match status" value="1"/>
</dbReference>
<dbReference type="InterPro" id="IPR029063">
    <property type="entry name" value="SAM-dependent_MTases_sf"/>
</dbReference>
<evidence type="ECO:0000313" key="2">
    <source>
        <dbReference type="Proteomes" id="UP000051184"/>
    </source>
</evidence>
<dbReference type="Gene3D" id="3.40.50.150">
    <property type="entry name" value="Vaccinia Virus protein VP39"/>
    <property type="match status" value="1"/>
</dbReference>
<reference evidence="2" key="1">
    <citation type="submission" date="2015-09" db="EMBL/GenBank/DDBJ databases">
        <authorList>
            <person name="Rodrigo-Torres Lidia"/>
            <person name="Arahal R.David."/>
        </authorList>
    </citation>
    <scope>NUCLEOTIDE SEQUENCE [LARGE SCALE GENOMIC DNA]</scope>
    <source>
        <strain evidence="2">CECT 5114</strain>
    </source>
</reference>